<feature type="region of interest" description="Disordered" evidence="1">
    <location>
        <begin position="201"/>
        <end position="242"/>
    </location>
</feature>
<dbReference type="EMBL" id="MU154536">
    <property type="protein sequence ID" value="KAF9498761.1"/>
    <property type="molecule type" value="Genomic_DNA"/>
</dbReference>
<protein>
    <submittedName>
        <fullName evidence="2">Uncharacterized protein</fullName>
    </submittedName>
</protein>
<reference evidence="2" key="1">
    <citation type="submission" date="2020-11" db="EMBL/GenBank/DDBJ databases">
        <authorList>
            <consortium name="DOE Joint Genome Institute"/>
            <person name="Ahrendt S."/>
            <person name="Riley R."/>
            <person name="Andreopoulos W."/>
            <person name="Labutti K."/>
            <person name="Pangilinan J."/>
            <person name="Ruiz-Duenas F.J."/>
            <person name="Barrasa J.M."/>
            <person name="Sanchez-Garcia M."/>
            <person name="Camarero S."/>
            <person name="Miyauchi S."/>
            <person name="Serrano A."/>
            <person name="Linde D."/>
            <person name="Babiker R."/>
            <person name="Drula E."/>
            <person name="Ayuso-Fernandez I."/>
            <person name="Pacheco R."/>
            <person name="Padilla G."/>
            <person name="Ferreira P."/>
            <person name="Barriuso J."/>
            <person name="Kellner H."/>
            <person name="Castanera R."/>
            <person name="Alfaro M."/>
            <person name="Ramirez L."/>
            <person name="Pisabarro A.G."/>
            <person name="Kuo A."/>
            <person name="Tritt A."/>
            <person name="Lipzen A."/>
            <person name="He G."/>
            <person name="Yan M."/>
            <person name="Ng V."/>
            <person name="Cullen D."/>
            <person name="Martin F."/>
            <person name="Rosso M.-N."/>
            <person name="Henrissat B."/>
            <person name="Hibbett D."/>
            <person name="Martinez A.T."/>
            <person name="Grigoriev I.V."/>
        </authorList>
    </citation>
    <scope>NUCLEOTIDE SEQUENCE</scope>
    <source>
        <strain evidence="2">ATCC 90797</strain>
    </source>
</reference>
<feature type="compositionally biased region" description="Polar residues" evidence="1">
    <location>
        <begin position="201"/>
        <end position="212"/>
    </location>
</feature>
<dbReference type="OrthoDB" id="8954335at2759"/>
<dbReference type="Proteomes" id="UP000807025">
    <property type="component" value="Unassembled WGS sequence"/>
</dbReference>
<sequence length="370" mass="41536">MPTIACINFEDIKPSDIIIVYIALTKSFYSVLTTRQSFRRYWFREKHNTPGCDVPMTPDADGLGFTAAWLKKVTRNIILTGIIYLCRVLHTKGTVRHVTFIMTMWTEEEEGRGKQREEQLLRNFWKLVFRVKSGLMCFEGTVESAWNITRVVTTEARGRLQREHVDHRLLNLISGFMQKPKPVFTLEQVTSSRSTVHISDSPITMTNTASITESRDVSSSDHPNYSEGSAPAPEHGHPFVPSASHERLRQNFFDSSVTVNINSSATASVITSGSFLYSIQANISCSTDELTVAGNSSLQLRQLANQLSDCIRNLDQAITEVRHFNPPQVNINEGNIYCSLIYNSGGFVGGRNNFNNLKNGGFHRLCCNSS</sequence>
<evidence type="ECO:0000313" key="3">
    <source>
        <dbReference type="Proteomes" id="UP000807025"/>
    </source>
</evidence>
<dbReference type="AlphaFoldDB" id="A0A9P6A3U5"/>
<proteinExistence type="predicted"/>
<organism evidence="2 3">
    <name type="scientific">Pleurotus eryngii</name>
    <name type="common">Boletus of the steppes</name>
    <dbReference type="NCBI Taxonomy" id="5323"/>
    <lineage>
        <taxon>Eukaryota</taxon>
        <taxon>Fungi</taxon>
        <taxon>Dikarya</taxon>
        <taxon>Basidiomycota</taxon>
        <taxon>Agaricomycotina</taxon>
        <taxon>Agaricomycetes</taxon>
        <taxon>Agaricomycetidae</taxon>
        <taxon>Agaricales</taxon>
        <taxon>Pleurotineae</taxon>
        <taxon>Pleurotaceae</taxon>
        <taxon>Pleurotus</taxon>
    </lineage>
</organism>
<evidence type="ECO:0000313" key="2">
    <source>
        <dbReference type="EMBL" id="KAF9498761.1"/>
    </source>
</evidence>
<evidence type="ECO:0000256" key="1">
    <source>
        <dbReference type="SAM" id="MobiDB-lite"/>
    </source>
</evidence>
<accession>A0A9P6A3U5</accession>
<name>A0A9P6A3U5_PLEER</name>
<gene>
    <name evidence="2" type="ORF">BDN71DRAFT_1428696</name>
</gene>
<comment type="caution">
    <text evidence="2">The sequence shown here is derived from an EMBL/GenBank/DDBJ whole genome shotgun (WGS) entry which is preliminary data.</text>
</comment>
<keyword evidence="3" id="KW-1185">Reference proteome</keyword>